<proteinExistence type="predicted"/>
<evidence type="ECO:0000313" key="3">
    <source>
        <dbReference type="Proteomes" id="UP001500707"/>
    </source>
</evidence>
<name>A0ABP6YI41_9ACTN</name>
<feature type="transmembrane region" description="Helical" evidence="1">
    <location>
        <begin position="16"/>
        <end position="36"/>
    </location>
</feature>
<comment type="caution">
    <text evidence="2">The sequence shown here is derived from an EMBL/GenBank/DDBJ whole genome shotgun (WGS) entry which is preliminary data.</text>
</comment>
<dbReference type="EMBL" id="BAABCE010000019">
    <property type="protein sequence ID" value="GAA3582953.1"/>
    <property type="molecule type" value="Genomic_DNA"/>
</dbReference>
<dbReference type="Proteomes" id="UP001500707">
    <property type="component" value="Unassembled WGS sequence"/>
</dbReference>
<keyword evidence="3" id="KW-1185">Reference proteome</keyword>
<accession>A0ABP6YI41</accession>
<keyword evidence="1" id="KW-1133">Transmembrane helix</keyword>
<keyword evidence="1" id="KW-0812">Transmembrane</keyword>
<reference evidence="3" key="1">
    <citation type="journal article" date="2019" name="Int. J. Syst. Evol. Microbiol.">
        <title>The Global Catalogue of Microorganisms (GCM) 10K type strain sequencing project: providing services to taxonomists for standard genome sequencing and annotation.</title>
        <authorList>
            <consortium name="The Broad Institute Genomics Platform"/>
            <consortium name="The Broad Institute Genome Sequencing Center for Infectious Disease"/>
            <person name="Wu L."/>
            <person name="Ma J."/>
        </authorList>
    </citation>
    <scope>NUCLEOTIDE SEQUENCE [LARGE SCALE GENOMIC DNA]</scope>
    <source>
        <strain evidence="3">JCM 17656</strain>
    </source>
</reference>
<protein>
    <recommendedName>
        <fullName evidence="4">DUF3592 domain-containing protein</fullName>
    </recommendedName>
</protein>
<sequence length="193" mass="20449">MVTAQTRYSSSESLRMGRLIGLGLLLTAAVIAMVTIPELRSELAGEGTEGTLTVSSCEAHTKTHYGTHRRSTELQFSCTGNWTAQHGEASYRNAEVDTSSRFETGSKIPVVQADDSFEQPQDRDPGDDAAVLALCVAMLAAGTYCLLTGFGSRNGPDFTTSWQRLPTPTVTGPLVGGLFTLGVLAALVCAFAL</sequence>
<evidence type="ECO:0008006" key="4">
    <source>
        <dbReference type="Google" id="ProtNLM"/>
    </source>
</evidence>
<feature type="transmembrane region" description="Helical" evidence="1">
    <location>
        <begin position="170"/>
        <end position="192"/>
    </location>
</feature>
<keyword evidence="1" id="KW-0472">Membrane</keyword>
<feature type="transmembrane region" description="Helical" evidence="1">
    <location>
        <begin position="129"/>
        <end position="150"/>
    </location>
</feature>
<evidence type="ECO:0000256" key="1">
    <source>
        <dbReference type="SAM" id="Phobius"/>
    </source>
</evidence>
<gene>
    <name evidence="2" type="ORF">GCM10022295_75160</name>
</gene>
<evidence type="ECO:0000313" key="2">
    <source>
        <dbReference type="EMBL" id="GAA3582953.1"/>
    </source>
</evidence>
<organism evidence="2 3">
    <name type="scientific">Streptomyces osmaniensis</name>
    <dbReference type="NCBI Taxonomy" id="593134"/>
    <lineage>
        <taxon>Bacteria</taxon>
        <taxon>Bacillati</taxon>
        <taxon>Actinomycetota</taxon>
        <taxon>Actinomycetes</taxon>
        <taxon>Kitasatosporales</taxon>
        <taxon>Streptomycetaceae</taxon>
        <taxon>Streptomyces</taxon>
    </lineage>
</organism>